<sequence>MKRFAALFHTLDGSTRSSHKRAALVAYFASAPARDAAHAVATLCGQRPRRAVNATRLRQAAAQRTGLPLWLIEETYHHVGDLAETIALLLPEPDHPQSIPLHELLERRLPALARADEAGQIDQLCRLWSHLPADERLVFNKLLTGGFRVGVARQSVIHALAAHLQVDAERIAARLMGRIEPDPGLMDRLGADERPADSLAPYPFLLAHPAPESIQDLGDATDYLAEWKWDGMRAQLVVRNGAVAIWSRGEDDVTPLFPELRDAAATLADGTVLDGEILAWDARGVRPFGDLQRRLNRKRVSTKLMADVPVRMLVYDLLEDAGIDLRDQPLAMRRQRLQRRAVHLGEALRPSPLVEGRDWATLQSAFRQARERGVEGLMLKHKTSRYSSGRPRGYWWKWKVEPYTVDCVLLYAQAGHGRRSNLYTDYTLGVWSGDALVPVAKAYSGLTDEELSEMDRWIRRHTTDRFGPVRAVEAGQVFEIAFEGLRPSSRHKSGIALRFPRIQRWRQDKSPEQADHLRALQDLLQGAGSQTP</sequence>
<dbReference type="GO" id="GO:0051301">
    <property type="term" value="P:cell division"/>
    <property type="evidence" value="ECO:0007669"/>
    <property type="project" value="UniProtKB-KW"/>
</dbReference>
<dbReference type="GO" id="GO:0006310">
    <property type="term" value="P:DNA recombination"/>
    <property type="evidence" value="ECO:0007669"/>
    <property type="project" value="UniProtKB-KW"/>
</dbReference>
<dbReference type="OrthoDB" id="9767858at2"/>
<dbReference type="GO" id="GO:0003910">
    <property type="term" value="F:DNA ligase (ATP) activity"/>
    <property type="evidence" value="ECO:0007669"/>
    <property type="project" value="UniProtKB-EC"/>
</dbReference>
<dbReference type="CDD" id="cd07897">
    <property type="entry name" value="Adenylation_DNA_ligase_Bac1"/>
    <property type="match status" value="1"/>
</dbReference>
<dbReference type="Gene3D" id="3.30.470.30">
    <property type="entry name" value="DNA ligase/mRNA capping enzyme"/>
    <property type="match status" value="1"/>
</dbReference>
<keyword evidence="16" id="KW-1185">Reference proteome</keyword>
<evidence type="ECO:0000256" key="7">
    <source>
        <dbReference type="ARBA" id="ARBA00022763"/>
    </source>
</evidence>
<evidence type="ECO:0000256" key="2">
    <source>
        <dbReference type="ARBA" id="ARBA00022598"/>
    </source>
</evidence>
<dbReference type="GO" id="GO:0005524">
    <property type="term" value="F:ATP binding"/>
    <property type="evidence" value="ECO:0007669"/>
    <property type="project" value="UniProtKB-KW"/>
</dbReference>
<dbReference type="EMBL" id="QEQK01000020">
    <property type="protein sequence ID" value="PWN54644.1"/>
    <property type="molecule type" value="Genomic_DNA"/>
</dbReference>
<dbReference type="EC" id="6.5.1.1" evidence="1"/>
<dbReference type="GO" id="GO:0046872">
    <property type="term" value="F:metal ion binding"/>
    <property type="evidence" value="ECO:0007669"/>
    <property type="project" value="UniProtKB-KW"/>
</dbReference>
<evidence type="ECO:0000256" key="13">
    <source>
        <dbReference type="ARBA" id="ARBA00034003"/>
    </source>
</evidence>
<dbReference type="SUPFAM" id="SSF117018">
    <property type="entry name" value="ATP-dependent DNA ligase DNA-binding domain"/>
    <property type="match status" value="1"/>
</dbReference>
<accession>A0A383XPU0</accession>
<dbReference type="Gene3D" id="2.40.50.140">
    <property type="entry name" value="Nucleic acid-binding proteins"/>
    <property type="match status" value="1"/>
</dbReference>
<dbReference type="InterPro" id="IPR012309">
    <property type="entry name" value="DNA_ligase_ATP-dep_C"/>
</dbReference>
<evidence type="ECO:0000313" key="15">
    <source>
        <dbReference type="EMBL" id="PWN54644.1"/>
    </source>
</evidence>
<dbReference type="Pfam" id="PF01068">
    <property type="entry name" value="DNA_ligase_A_M"/>
    <property type="match status" value="1"/>
</dbReference>
<feature type="domain" description="ATP-dependent DNA ligase family profile" evidence="14">
    <location>
        <begin position="303"/>
        <end position="432"/>
    </location>
</feature>
<comment type="catalytic activity">
    <reaction evidence="13">
        <text>ATP + (deoxyribonucleotide)n-3'-hydroxyl + 5'-phospho-(deoxyribonucleotide)m = (deoxyribonucleotide)n+m + AMP + diphosphate.</text>
        <dbReference type="EC" id="6.5.1.1"/>
    </reaction>
</comment>
<dbReference type="GO" id="GO:0003677">
    <property type="term" value="F:DNA binding"/>
    <property type="evidence" value="ECO:0007669"/>
    <property type="project" value="InterPro"/>
</dbReference>
<dbReference type="NCBIfam" id="NF006701">
    <property type="entry name" value="PRK09247.1"/>
    <property type="match status" value="1"/>
</dbReference>
<organism evidence="15 16">
    <name type="scientific">Abyssibacter profundi</name>
    <dbReference type="NCBI Taxonomy" id="2182787"/>
    <lineage>
        <taxon>Bacteria</taxon>
        <taxon>Pseudomonadati</taxon>
        <taxon>Pseudomonadota</taxon>
        <taxon>Gammaproteobacteria</taxon>
        <taxon>Chromatiales</taxon>
        <taxon>Oceanococcaceae</taxon>
        <taxon>Abyssibacter</taxon>
    </lineage>
</organism>
<keyword evidence="5" id="KW-0479">Metal-binding</keyword>
<evidence type="ECO:0000256" key="8">
    <source>
        <dbReference type="ARBA" id="ARBA00022840"/>
    </source>
</evidence>
<dbReference type="SUPFAM" id="SSF56091">
    <property type="entry name" value="DNA ligase/mRNA capping enzyme, catalytic domain"/>
    <property type="match status" value="1"/>
</dbReference>
<reference evidence="15 16" key="1">
    <citation type="submission" date="2018-05" db="EMBL/GenBank/DDBJ databases">
        <title>Abyssibacter profundi OUC007T gen. nov., sp. nov, a marine bacterium isolated from seawater of the Mariana Trench.</title>
        <authorList>
            <person name="Zhou S."/>
        </authorList>
    </citation>
    <scope>NUCLEOTIDE SEQUENCE [LARGE SCALE GENOMIC DNA]</scope>
    <source>
        <strain evidence="15 16">OUC007</strain>
    </source>
</reference>
<keyword evidence="6" id="KW-0547">Nucleotide-binding</keyword>
<dbReference type="PANTHER" id="PTHR45674">
    <property type="entry name" value="DNA LIGASE 1/3 FAMILY MEMBER"/>
    <property type="match status" value="1"/>
</dbReference>
<dbReference type="Pfam" id="PF04675">
    <property type="entry name" value="DNA_ligase_A_N"/>
    <property type="match status" value="1"/>
</dbReference>
<dbReference type="PANTHER" id="PTHR45674:SF13">
    <property type="entry name" value="DNA LIGASE-RELATED"/>
    <property type="match status" value="1"/>
</dbReference>
<dbReference type="GO" id="GO:0006260">
    <property type="term" value="P:DNA replication"/>
    <property type="evidence" value="ECO:0007669"/>
    <property type="project" value="UniProtKB-KW"/>
</dbReference>
<evidence type="ECO:0000256" key="1">
    <source>
        <dbReference type="ARBA" id="ARBA00012727"/>
    </source>
</evidence>
<dbReference type="CDD" id="cd07972">
    <property type="entry name" value="OBF_DNA_ligase_Arch_LigB"/>
    <property type="match status" value="1"/>
</dbReference>
<dbReference type="InterPro" id="IPR026333">
    <property type="entry name" value="ATP_dep_DNA_lig_pp_1105_fam"/>
</dbReference>
<protein>
    <recommendedName>
        <fullName evidence="1">DNA ligase (ATP)</fullName>
        <ecNumber evidence="1">6.5.1.1</ecNumber>
    </recommendedName>
</protein>
<keyword evidence="10" id="KW-0233">DNA recombination</keyword>
<keyword evidence="11" id="KW-0234">DNA repair</keyword>
<dbReference type="InterPro" id="IPR012308">
    <property type="entry name" value="DNA_ligase_ATP-dep_N"/>
</dbReference>
<dbReference type="Gene3D" id="1.10.3260.10">
    <property type="entry name" value="DNA ligase, ATP-dependent, N-terminal domain"/>
    <property type="match status" value="1"/>
</dbReference>
<keyword evidence="7" id="KW-0227">DNA damage</keyword>
<gene>
    <name evidence="15" type="ORF">DEH80_16175</name>
</gene>
<keyword evidence="2 15" id="KW-0436">Ligase</keyword>
<dbReference type="RefSeq" id="WP_109721565.1">
    <property type="nucleotide sequence ID" value="NZ_QEQK01000020.1"/>
</dbReference>
<evidence type="ECO:0000256" key="5">
    <source>
        <dbReference type="ARBA" id="ARBA00022723"/>
    </source>
</evidence>
<evidence type="ECO:0000256" key="9">
    <source>
        <dbReference type="ARBA" id="ARBA00022842"/>
    </source>
</evidence>
<dbReference type="InterPro" id="IPR012340">
    <property type="entry name" value="NA-bd_OB-fold"/>
</dbReference>
<dbReference type="InterPro" id="IPR012310">
    <property type="entry name" value="DNA_ligase_ATP-dep_cent"/>
</dbReference>
<keyword evidence="12" id="KW-0131">Cell cycle</keyword>
<dbReference type="InterPro" id="IPR036599">
    <property type="entry name" value="DNA_ligase_N_sf"/>
</dbReference>
<dbReference type="InterPro" id="IPR050191">
    <property type="entry name" value="ATP-dep_DNA_ligase"/>
</dbReference>
<dbReference type="Pfam" id="PF04679">
    <property type="entry name" value="DNA_ligase_A_C"/>
    <property type="match status" value="1"/>
</dbReference>
<dbReference type="InterPro" id="IPR016059">
    <property type="entry name" value="DNA_ligase_ATP-dep_CS"/>
</dbReference>
<evidence type="ECO:0000256" key="11">
    <source>
        <dbReference type="ARBA" id="ARBA00023204"/>
    </source>
</evidence>
<proteinExistence type="predicted"/>
<dbReference type="GO" id="GO:0006281">
    <property type="term" value="P:DNA repair"/>
    <property type="evidence" value="ECO:0007669"/>
    <property type="project" value="UniProtKB-KW"/>
</dbReference>
<keyword evidence="3" id="KW-0132">Cell division</keyword>
<keyword evidence="8" id="KW-0067">ATP-binding</keyword>
<keyword evidence="9" id="KW-0460">Magnesium</keyword>
<evidence type="ECO:0000313" key="16">
    <source>
        <dbReference type="Proteomes" id="UP000251800"/>
    </source>
</evidence>
<evidence type="ECO:0000256" key="3">
    <source>
        <dbReference type="ARBA" id="ARBA00022618"/>
    </source>
</evidence>
<dbReference type="Proteomes" id="UP000251800">
    <property type="component" value="Unassembled WGS sequence"/>
</dbReference>
<evidence type="ECO:0000256" key="12">
    <source>
        <dbReference type="ARBA" id="ARBA00023306"/>
    </source>
</evidence>
<dbReference type="SUPFAM" id="SSF50249">
    <property type="entry name" value="Nucleic acid-binding proteins"/>
    <property type="match status" value="1"/>
</dbReference>
<evidence type="ECO:0000256" key="10">
    <source>
        <dbReference type="ARBA" id="ARBA00023172"/>
    </source>
</evidence>
<dbReference type="NCBIfam" id="TIGR04120">
    <property type="entry name" value="DNA_lig_bact"/>
    <property type="match status" value="1"/>
</dbReference>
<dbReference type="PROSITE" id="PS00697">
    <property type="entry name" value="DNA_LIGASE_A1"/>
    <property type="match status" value="1"/>
</dbReference>
<dbReference type="AlphaFoldDB" id="A0A383XPU0"/>
<evidence type="ECO:0000256" key="6">
    <source>
        <dbReference type="ARBA" id="ARBA00022741"/>
    </source>
</evidence>
<evidence type="ECO:0000256" key="4">
    <source>
        <dbReference type="ARBA" id="ARBA00022705"/>
    </source>
</evidence>
<evidence type="ECO:0000259" key="14">
    <source>
        <dbReference type="PROSITE" id="PS50160"/>
    </source>
</evidence>
<name>A0A383XPU0_9GAMM</name>
<keyword evidence="4" id="KW-0235">DNA replication</keyword>
<dbReference type="PROSITE" id="PS50160">
    <property type="entry name" value="DNA_LIGASE_A3"/>
    <property type="match status" value="1"/>
</dbReference>
<comment type="caution">
    <text evidence="15">The sequence shown here is derived from an EMBL/GenBank/DDBJ whole genome shotgun (WGS) entry which is preliminary data.</text>
</comment>